<evidence type="ECO:0000256" key="4">
    <source>
        <dbReference type="ARBA" id="ARBA00023015"/>
    </source>
</evidence>
<keyword evidence="13" id="KW-1185">Reference proteome</keyword>
<sequence>MTVKRMDLRAAFEHVVAGMEWEDVIDTFQTVPVQRGCGECILQGAAPGPDVGQAAPTIYQDPLNQQNAMQPGHLYSQTGAYSQGQNDRLPQGMMESLVPVGVVNGELLYGIPAERLLPTVSTAPPSNTPVSQKRKRESQQGDGWPYVKKPPNAFMLFRKEQRPNVVTELNISDSAAVNTVLGQRWRALSKEEQAKYYEQAIKEKQLHTEQFPQWSCSTNYGKKRKRIRRKAPTTAEASASRLEEVTEQVMTLCLTPVEPAVMEPSTTQTAQKEAPHTQAVVMEDPVLVTEAPHRPTGHSVSVTLPYMEAPVTVPVCDIDELLRMYDACMSSALYCKESTHPASYGKEDTLMMAQHEQTLPSLRSFSCSPLHFFYLD</sequence>
<dbReference type="InterPro" id="IPR036910">
    <property type="entry name" value="HMG_box_dom_sf"/>
</dbReference>
<keyword evidence="6" id="KW-0010">Activator</keyword>
<dbReference type="PANTHER" id="PTHR10373">
    <property type="entry name" value="TRANSCRIPTION FACTOR 7 FAMILY MEMBER"/>
    <property type="match status" value="1"/>
</dbReference>
<evidence type="ECO:0000256" key="6">
    <source>
        <dbReference type="ARBA" id="ARBA00023159"/>
    </source>
</evidence>
<evidence type="ECO:0000256" key="2">
    <source>
        <dbReference type="ARBA" id="ARBA00006569"/>
    </source>
</evidence>
<evidence type="ECO:0000256" key="1">
    <source>
        <dbReference type="ARBA" id="ARBA00004123"/>
    </source>
</evidence>
<keyword evidence="5 9" id="KW-0238">DNA-binding</keyword>
<evidence type="ECO:0000256" key="10">
    <source>
        <dbReference type="SAM" id="MobiDB-lite"/>
    </source>
</evidence>
<dbReference type="Pfam" id="PF00505">
    <property type="entry name" value="HMG_box"/>
    <property type="match status" value="1"/>
</dbReference>
<reference evidence="12" key="1">
    <citation type="submission" date="2025-08" db="UniProtKB">
        <authorList>
            <consortium name="Ensembl"/>
        </authorList>
    </citation>
    <scope>IDENTIFICATION</scope>
</reference>
<dbReference type="GO" id="GO:1990907">
    <property type="term" value="C:beta-catenin-TCF complex"/>
    <property type="evidence" value="ECO:0007669"/>
    <property type="project" value="TreeGrafter"/>
</dbReference>
<evidence type="ECO:0000256" key="5">
    <source>
        <dbReference type="ARBA" id="ARBA00023125"/>
    </source>
</evidence>
<dbReference type="SMART" id="SM00398">
    <property type="entry name" value="HMG"/>
    <property type="match status" value="1"/>
</dbReference>
<comment type="similarity">
    <text evidence="2">Belongs to the TCF/LEF family.</text>
</comment>
<feature type="compositionally biased region" description="Polar residues" evidence="10">
    <location>
        <begin position="119"/>
        <end position="131"/>
    </location>
</feature>
<reference evidence="12" key="2">
    <citation type="submission" date="2025-09" db="UniProtKB">
        <authorList>
            <consortium name="Ensembl"/>
        </authorList>
    </citation>
    <scope>IDENTIFICATION</scope>
</reference>
<evidence type="ECO:0000313" key="13">
    <source>
        <dbReference type="Proteomes" id="UP000261420"/>
    </source>
</evidence>
<dbReference type="PANTHER" id="PTHR10373:SF38">
    <property type="entry name" value="PROTEIN PANGOLIN, ISOFORM J"/>
    <property type="match status" value="1"/>
</dbReference>
<dbReference type="GO" id="GO:0000785">
    <property type="term" value="C:chromatin"/>
    <property type="evidence" value="ECO:0007669"/>
    <property type="project" value="TreeGrafter"/>
</dbReference>
<dbReference type="FunFam" id="1.10.30.10:FF:000001">
    <property type="entry name" value="transcription factor 7 isoform X2"/>
    <property type="match status" value="1"/>
</dbReference>
<dbReference type="Gene3D" id="1.10.30.10">
    <property type="entry name" value="High mobility group box domain"/>
    <property type="match status" value="1"/>
</dbReference>
<dbReference type="AlphaFoldDB" id="A0A3B4TFA8"/>
<dbReference type="SUPFAM" id="SSF47095">
    <property type="entry name" value="HMG-box"/>
    <property type="match status" value="1"/>
</dbReference>
<feature type="DNA-binding region" description="HMG box" evidence="9">
    <location>
        <begin position="147"/>
        <end position="215"/>
    </location>
</feature>
<dbReference type="InterPro" id="IPR024940">
    <property type="entry name" value="TCF/LEF"/>
</dbReference>
<evidence type="ECO:0000256" key="3">
    <source>
        <dbReference type="ARBA" id="ARBA00022687"/>
    </source>
</evidence>
<evidence type="ECO:0000256" key="8">
    <source>
        <dbReference type="ARBA" id="ARBA00023242"/>
    </source>
</evidence>
<evidence type="ECO:0000259" key="11">
    <source>
        <dbReference type="PROSITE" id="PS50118"/>
    </source>
</evidence>
<dbReference type="STRING" id="41447.ENSSDUP00000004655"/>
<proteinExistence type="inferred from homology"/>
<feature type="domain" description="HMG box" evidence="11">
    <location>
        <begin position="147"/>
        <end position="215"/>
    </location>
</feature>
<protein>
    <recommendedName>
        <fullName evidence="11">HMG box domain-containing protein</fullName>
    </recommendedName>
</protein>
<comment type="subcellular location">
    <subcellularLocation>
        <location evidence="1">Nucleus</location>
    </subcellularLocation>
</comment>
<dbReference type="PROSITE" id="PS50118">
    <property type="entry name" value="HMG_BOX_2"/>
    <property type="match status" value="1"/>
</dbReference>
<dbReference type="GO" id="GO:0060070">
    <property type="term" value="P:canonical Wnt signaling pathway"/>
    <property type="evidence" value="ECO:0007669"/>
    <property type="project" value="TreeGrafter"/>
</dbReference>
<keyword evidence="8 9" id="KW-0539">Nucleus</keyword>
<dbReference type="Ensembl" id="ENSSDUT00000004751.1">
    <property type="protein sequence ID" value="ENSSDUP00000004655.1"/>
    <property type="gene ID" value="ENSSDUG00000003462.1"/>
</dbReference>
<accession>A0A3B4TFA8</accession>
<dbReference type="GO" id="GO:0000978">
    <property type="term" value="F:RNA polymerase II cis-regulatory region sequence-specific DNA binding"/>
    <property type="evidence" value="ECO:0007669"/>
    <property type="project" value="TreeGrafter"/>
</dbReference>
<dbReference type="GO" id="GO:0000981">
    <property type="term" value="F:DNA-binding transcription factor activity, RNA polymerase II-specific"/>
    <property type="evidence" value="ECO:0007669"/>
    <property type="project" value="TreeGrafter"/>
</dbReference>
<feature type="region of interest" description="Disordered" evidence="10">
    <location>
        <begin position="118"/>
        <end position="145"/>
    </location>
</feature>
<dbReference type="InterPro" id="IPR009071">
    <property type="entry name" value="HMG_box_dom"/>
</dbReference>
<keyword evidence="7" id="KW-0804">Transcription</keyword>
<evidence type="ECO:0000313" key="12">
    <source>
        <dbReference type="Ensembl" id="ENSSDUP00000004655.1"/>
    </source>
</evidence>
<name>A0A3B4TFA8_SERDU</name>
<organism evidence="12 13">
    <name type="scientific">Seriola dumerili</name>
    <name type="common">Greater amberjack</name>
    <name type="synonym">Caranx dumerili</name>
    <dbReference type="NCBI Taxonomy" id="41447"/>
    <lineage>
        <taxon>Eukaryota</taxon>
        <taxon>Metazoa</taxon>
        <taxon>Chordata</taxon>
        <taxon>Craniata</taxon>
        <taxon>Vertebrata</taxon>
        <taxon>Euteleostomi</taxon>
        <taxon>Actinopterygii</taxon>
        <taxon>Neopterygii</taxon>
        <taxon>Teleostei</taxon>
        <taxon>Neoteleostei</taxon>
        <taxon>Acanthomorphata</taxon>
        <taxon>Carangaria</taxon>
        <taxon>Carangiformes</taxon>
        <taxon>Carangidae</taxon>
        <taxon>Seriola</taxon>
    </lineage>
</organism>
<keyword evidence="4" id="KW-0805">Transcription regulation</keyword>
<evidence type="ECO:0000256" key="7">
    <source>
        <dbReference type="ARBA" id="ARBA00023163"/>
    </source>
</evidence>
<keyword evidence="3" id="KW-0879">Wnt signaling pathway</keyword>
<evidence type="ECO:0000256" key="9">
    <source>
        <dbReference type="PROSITE-ProRule" id="PRU00267"/>
    </source>
</evidence>
<dbReference type="Proteomes" id="UP000261420">
    <property type="component" value="Unplaced"/>
</dbReference>
<dbReference type="GeneTree" id="ENSGT00940000155535"/>